<dbReference type="GeneID" id="90075936"/>
<evidence type="ECO:0000313" key="2">
    <source>
        <dbReference type="EMBL" id="GMM37961.1"/>
    </source>
</evidence>
<evidence type="ECO:0000256" key="1">
    <source>
        <dbReference type="SAM" id="MobiDB-lite"/>
    </source>
</evidence>
<feature type="compositionally biased region" description="Polar residues" evidence="1">
    <location>
        <begin position="47"/>
        <end position="60"/>
    </location>
</feature>
<dbReference type="Proteomes" id="UP001360560">
    <property type="component" value="Unassembled WGS sequence"/>
</dbReference>
<comment type="caution">
    <text evidence="2">The sequence shown here is derived from an EMBL/GenBank/DDBJ whole genome shotgun (WGS) entry which is preliminary data.</text>
</comment>
<reference evidence="2 3" key="1">
    <citation type="journal article" date="2023" name="Elife">
        <title>Identification of key yeast species and microbe-microbe interactions impacting larval growth of Drosophila in the wild.</title>
        <authorList>
            <person name="Mure A."/>
            <person name="Sugiura Y."/>
            <person name="Maeda R."/>
            <person name="Honda K."/>
            <person name="Sakurai N."/>
            <person name="Takahashi Y."/>
            <person name="Watada M."/>
            <person name="Katoh T."/>
            <person name="Gotoh A."/>
            <person name="Gotoh Y."/>
            <person name="Taniguchi I."/>
            <person name="Nakamura K."/>
            <person name="Hayashi T."/>
            <person name="Katayama T."/>
            <person name="Uemura T."/>
            <person name="Hattori Y."/>
        </authorList>
    </citation>
    <scope>NUCLEOTIDE SEQUENCE [LARGE SCALE GENOMIC DNA]</scope>
    <source>
        <strain evidence="2 3">SC-9</strain>
    </source>
</reference>
<evidence type="ECO:0000313" key="3">
    <source>
        <dbReference type="Proteomes" id="UP001360560"/>
    </source>
</evidence>
<dbReference type="EMBL" id="BTFZ01000013">
    <property type="protein sequence ID" value="GMM37961.1"/>
    <property type="molecule type" value="Genomic_DNA"/>
</dbReference>
<sequence length="60" mass="6660">MAIAMVVIRFAPCFIESIKDIIDLLLPSNSILPTTGKNHLKKPTGREYQNNSIFDNSPSV</sequence>
<protein>
    <submittedName>
        <fullName evidence="2">Uncharacterized protein</fullName>
    </submittedName>
</protein>
<proteinExistence type="predicted"/>
<dbReference type="AlphaFoldDB" id="A0AAV5QTC6"/>
<feature type="region of interest" description="Disordered" evidence="1">
    <location>
        <begin position="34"/>
        <end position="60"/>
    </location>
</feature>
<organism evidence="2 3">
    <name type="scientific">Saccharomycopsis crataegensis</name>
    <dbReference type="NCBI Taxonomy" id="43959"/>
    <lineage>
        <taxon>Eukaryota</taxon>
        <taxon>Fungi</taxon>
        <taxon>Dikarya</taxon>
        <taxon>Ascomycota</taxon>
        <taxon>Saccharomycotina</taxon>
        <taxon>Saccharomycetes</taxon>
        <taxon>Saccharomycopsidaceae</taxon>
        <taxon>Saccharomycopsis</taxon>
    </lineage>
</organism>
<accession>A0AAV5QTC6</accession>
<gene>
    <name evidence="2" type="ORF">DASC09_052860</name>
</gene>
<dbReference type="RefSeq" id="XP_064854957.1">
    <property type="nucleotide sequence ID" value="XM_064998885.1"/>
</dbReference>
<name>A0AAV5QTC6_9ASCO</name>
<keyword evidence="3" id="KW-1185">Reference proteome</keyword>